<evidence type="ECO:0000313" key="4">
    <source>
        <dbReference type="EMBL" id="CRL02973.1"/>
    </source>
</evidence>
<gene>
    <name evidence="4" type="ORF">CLUMA_CG016565</name>
</gene>
<proteinExistence type="predicted"/>
<dbReference type="PROSITE" id="PS51155">
    <property type="entry name" value="CHIT_BIND_RR_2"/>
    <property type="match status" value="1"/>
</dbReference>
<keyword evidence="3" id="KW-0732">Signal</keyword>
<feature type="signal peptide" evidence="3">
    <location>
        <begin position="1"/>
        <end position="16"/>
    </location>
</feature>
<dbReference type="PANTHER" id="PTHR10380">
    <property type="entry name" value="CUTICLE PROTEIN"/>
    <property type="match status" value="1"/>
</dbReference>
<evidence type="ECO:0000256" key="3">
    <source>
        <dbReference type="SAM" id="SignalP"/>
    </source>
</evidence>
<dbReference type="STRING" id="568069.A0A1J1IRV4"/>
<evidence type="ECO:0000256" key="1">
    <source>
        <dbReference type="ARBA" id="ARBA00022460"/>
    </source>
</evidence>
<evidence type="ECO:0000313" key="5">
    <source>
        <dbReference type="Proteomes" id="UP000183832"/>
    </source>
</evidence>
<name>A0A1J1IRV4_9DIPT</name>
<dbReference type="InterPro" id="IPR031311">
    <property type="entry name" value="CHIT_BIND_RR_consensus"/>
</dbReference>
<dbReference type="InterPro" id="IPR000618">
    <property type="entry name" value="Insect_cuticle"/>
</dbReference>
<dbReference type="GO" id="GO:0062129">
    <property type="term" value="C:chitin-based extracellular matrix"/>
    <property type="evidence" value="ECO:0007669"/>
    <property type="project" value="TreeGrafter"/>
</dbReference>
<dbReference type="Pfam" id="PF00379">
    <property type="entry name" value="Chitin_bind_4"/>
    <property type="match status" value="1"/>
</dbReference>
<evidence type="ECO:0000256" key="2">
    <source>
        <dbReference type="PROSITE-ProRule" id="PRU00497"/>
    </source>
</evidence>
<keyword evidence="5" id="KW-1185">Reference proteome</keyword>
<sequence>MKIVLLVAFALSVVIAIPVDDNKAEVIKSEIVNNGDKGYSFDVETSDGSKHQEVGTFRYVGGLAVRGSYEFVDDDGKVHKVNYVADEKGFRPEIVD</sequence>
<dbReference type="AlphaFoldDB" id="A0A1J1IRV4"/>
<dbReference type="PANTHER" id="PTHR10380:SF173">
    <property type="entry name" value="CUTICULAR PROTEIN 47EF, ISOFORM C-RELATED"/>
    <property type="match status" value="1"/>
</dbReference>
<reference evidence="4 5" key="1">
    <citation type="submission" date="2015-04" db="EMBL/GenBank/DDBJ databases">
        <authorList>
            <person name="Syromyatnikov M.Y."/>
            <person name="Popov V.N."/>
        </authorList>
    </citation>
    <scope>NUCLEOTIDE SEQUENCE [LARGE SCALE GENOMIC DNA]</scope>
</reference>
<dbReference type="Proteomes" id="UP000183832">
    <property type="component" value="Unassembled WGS sequence"/>
</dbReference>
<dbReference type="GO" id="GO:0008010">
    <property type="term" value="F:structural constituent of chitin-based larval cuticle"/>
    <property type="evidence" value="ECO:0007669"/>
    <property type="project" value="TreeGrafter"/>
</dbReference>
<feature type="chain" id="PRO_5012000817" evidence="3">
    <location>
        <begin position="17"/>
        <end position="96"/>
    </location>
</feature>
<dbReference type="PROSITE" id="PS00233">
    <property type="entry name" value="CHIT_BIND_RR_1"/>
    <property type="match status" value="1"/>
</dbReference>
<dbReference type="InterPro" id="IPR050468">
    <property type="entry name" value="Cuticle_Struct_Prot"/>
</dbReference>
<organism evidence="4 5">
    <name type="scientific">Clunio marinus</name>
    <dbReference type="NCBI Taxonomy" id="568069"/>
    <lineage>
        <taxon>Eukaryota</taxon>
        <taxon>Metazoa</taxon>
        <taxon>Ecdysozoa</taxon>
        <taxon>Arthropoda</taxon>
        <taxon>Hexapoda</taxon>
        <taxon>Insecta</taxon>
        <taxon>Pterygota</taxon>
        <taxon>Neoptera</taxon>
        <taxon>Endopterygota</taxon>
        <taxon>Diptera</taxon>
        <taxon>Nematocera</taxon>
        <taxon>Chironomoidea</taxon>
        <taxon>Chironomidae</taxon>
        <taxon>Clunio</taxon>
    </lineage>
</organism>
<dbReference type="EMBL" id="CVRI01000059">
    <property type="protein sequence ID" value="CRL02973.1"/>
    <property type="molecule type" value="Genomic_DNA"/>
</dbReference>
<accession>A0A1J1IRV4</accession>
<protein>
    <submittedName>
        <fullName evidence="4">CLUMA_CG016565, isoform A</fullName>
    </submittedName>
</protein>
<dbReference type="PRINTS" id="PR00947">
    <property type="entry name" value="CUTICLE"/>
</dbReference>
<keyword evidence="1 2" id="KW-0193">Cuticle</keyword>
<dbReference type="OrthoDB" id="7788644at2759"/>